<dbReference type="InterPro" id="IPR009996">
    <property type="entry name" value="YycH"/>
</dbReference>
<dbReference type="Pfam" id="PF07435">
    <property type="entry name" value="YycH"/>
    <property type="match status" value="1"/>
</dbReference>
<keyword evidence="3" id="KW-1185">Reference proteome</keyword>
<gene>
    <name evidence="2" type="ORF">IFO66_06070</name>
</gene>
<proteinExistence type="predicted"/>
<comment type="caution">
    <text evidence="2">The sequence shown here is derived from an EMBL/GenBank/DDBJ whole genome shotgun (WGS) entry which is preliminary data.</text>
</comment>
<dbReference type="RefSeq" id="WP_192024297.1">
    <property type="nucleotide sequence ID" value="NZ_JACYTN010000003.1"/>
</dbReference>
<dbReference type="EMBL" id="JACYTN010000003">
    <property type="protein sequence ID" value="MBD8497873.1"/>
    <property type="molecule type" value="Genomic_DNA"/>
</dbReference>
<organism evidence="2 3">
    <name type="scientific">Paenibacillus arenosi</name>
    <dbReference type="NCBI Taxonomy" id="2774142"/>
    <lineage>
        <taxon>Bacteria</taxon>
        <taxon>Bacillati</taxon>
        <taxon>Bacillota</taxon>
        <taxon>Bacilli</taxon>
        <taxon>Bacillales</taxon>
        <taxon>Paenibacillaceae</taxon>
        <taxon>Paenibacillus</taxon>
    </lineage>
</organism>
<sequence length="440" mass="50576">MKEQAKSIVLAVLIVTSLAQSFFLTYNMPNFNAVMKRENEYMPVRPLGQELKVENLIYPNQIILHLGNDKHAMLYPDVPFYNIVLNRLKGRSFEAFQVKSAETIDWKQIRREYEGIELQFESAIPAKLLEKVIPINEDDSAFMNENIREIWIYALEDMNQVRVLFVTDNNGRVYESTRADLTVQDVKVQVEFGRGVPAFKRVDDAFYIPVEPYEMTQLVMPYQIFTPEEMQNSLFFDPTLTKIITEANGSVIYTDSKRGLQVNQEHHWVTYSDPSAPAEGQSDATSDVLKAISFVNQHGGWNGTYRLSLIKDGTENDQSNPMLQSLHGKHSRVRFQQYWGSYPIIMNSALKFGYVQVTLQNGMVTTYDRSLIKLGGHATQRELRKLPAGDALLKKLKQMERYSEITDVQPVYKPVLIEEGMKLTPAWQVTYQDGTTDWVI</sequence>
<evidence type="ECO:0000313" key="2">
    <source>
        <dbReference type="EMBL" id="MBD8497873.1"/>
    </source>
</evidence>
<dbReference type="Proteomes" id="UP000634529">
    <property type="component" value="Unassembled WGS sequence"/>
</dbReference>
<accession>A0ABR9AVY6</accession>
<protein>
    <recommendedName>
        <fullName evidence="1">Regulatory protein YycH domain-containing protein</fullName>
    </recommendedName>
</protein>
<dbReference type="CDD" id="cd15787">
    <property type="entry name" value="YycH_N"/>
    <property type="match status" value="1"/>
</dbReference>
<reference evidence="2 3" key="1">
    <citation type="submission" date="2020-09" db="EMBL/GenBank/DDBJ databases">
        <title>Paenibacillus sp. CAU 1523 isolated from sand of Haeundae Beach.</title>
        <authorList>
            <person name="Kim W."/>
        </authorList>
    </citation>
    <scope>NUCLEOTIDE SEQUENCE [LARGE SCALE GENOMIC DNA]</scope>
    <source>
        <strain evidence="2 3">CAU 1523</strain>
    </source>
</reference>
<dbReference type="InterPro" id="IPR042274">
    <property type="entry name" value="YycH/YycI_2"/>
</dbReference>
<name>A0ABR9AVY6_9BACL</name>
<evidence type="ECO:0000259" key="1">
    <source>
        <dbReference type="Pfam" id="PF07435"/>
    </source>
</evidence>
<dbReference type="Gene3D" id="3.30.310.160">
    <property type="entry name" value="YycH protein, domain 2"/>
    <property type="match status" value="1"/>
</dbReference>
<feature type="domain" description="Regulatory protein YycH" evidence="1">
    <location>
        <begin position="3"/>
        <end position="433"/>
    </location>
</feature>
<evidence type="ECO:0000313" key="3">
    <source>
        <dbReference type="Proteomes" id="UP000634529"/>
    </source>
</evidence>